<organism evidence="5">
    <name type="scientific">Sarcoptes scabiei</name>
    <name type="common">Itch mite</name>
    <name type="synonym">Acarus scabiei</name>
    <dbReference type="NCBI Taxonomy" id="52283"/>
    <lineage>
        <taxon>Eukaryota</taxon>
        <taxon>Metazoa</taxon>
        <taxon>Ecdysozoa</taxon>
        <taxon>Arthropoda</taxon>
        <taxon>Chelicerata</taxon>
        <taxon>Arachnida</taxon>
        <taxon>Acari</taxon>
        <taxon>Acariformes</taxon>
        <taxon>Sarcoptiformes</taxon>
        <taxon>Astigmata</taxon>
        <taxon>Psoroptidia</taxon>
        <taxon>Sarcoptoidea</taxon>
        <taxon>Sarcoptidae</taxon>
        <taxon>Sarcoptinae</taxon>
        <taxon>Sarcoptes</taxon>
    </lineage>
</organism>
<dbReference type="InterPro" id="IPR022166">
    <property type="entry name" value="UBAP2/Lig"/>
</dbReference>
<name>A0A834RA63_SARSC</name>
<reference evidence="7" key="1">
    <citation type="journal article" date="2020" name="PLoS Negl. Trop. Dis.">
        <title>High-quality nuclear genome for Sarcoptes scabiei-A critical resource for a neglected parasite.</title>
        <authorList>
            <person name="Korhonen P.K."/>
            <person name="Gasser R.B."/>
            <person name="Ma G."/>
            <person name="Wang T."/>
            <person name="Stroehlein A.J."/>
            <person name="Young N.D."/>
            <person name="Ang C.S."/>
            <person name="Fernando D.D."/>
            <person name="Lu H.C."/>
            <person name="Taylor S."/>
            <person name="Reynolds S.L."/>
            <person name="Mofiz E."/>
            <person name="Najaraj S.H."/>
            <person name="Gowda H."/>
            <person name="Madugundu A."/>
            <person name="Renuse S."/>
            <person name="Holt D."/>
            <person name="Pandey A."/>
            <person name="Papenfuss A.T."/>
            <person name="Fischer K."/>
        </authorList>
    </citation>
    <scope>NUCLEOTIDE SEQUENCE [LARGE SCALE GENOMIC DNA]</scope>
</reference>
<dbReference type="OrthoDB" id="5918007at2759"/>
<protein>
    <submittedName>
        <fullName evidence="5">Ubiquitin-associated protein 2</fullName>
    </submittedName>
</protein>
<evidence type="ECO:0000256" key="2">
    <source>
        <dbReference type="ARBA" id="ARBA00022490"/>
    </source>
</evidence>
<keyword evidence="7" id="KW-1185">Reference proteome</keyword>
<dbReference type="EMBL" id="WVUK01000056">
    <property type="protein sequence ID" value="KAF7492866.1"/>
    <property type="molecule type" value="Genomic_DNA"/>
</dbReference>
<evidence type="ECO:0000313" key="5">
    <source>
        <dbReference type="EMBL" id="KAF7492866.1"/>
    </source>
</evidence>
<feature type="region of interest" description="Disordered" evidence="4">
    <location>
        <begin position="1"/>
        <end position="77"/>
    </location>
</feature>
<accession>A0A834RA63</accession>
<feature type="compositionally biased region" description="Basic and acidic residues" evidence="4">
    <location>
        <begin position="218"/>
        <end position="228"/>
    </location>
</feature>
<feature type="compositionally biased region" description="Polar residues" evidence="4">
    <location>
        <begin position="556"/>
        <end position="579"/>
    </location>
</feature>
<keyword evidence="3" id="KW-0597">Phosphoprotein</keyword>
<feature type="compositionally biased region" description="Polar residues" evidence="4">
    <location>
        <begin position="1"/>
        <end position="11"/>
    </location>
</feature>
<dbReference type="EnsemblMetazoa" id="SSS_5390s_mrna">
    <property type="protein sequence ID" value="KAF7492866.1"/>
    <property type="gene ID" value="SSS_5390"/>
</dbReference>
<dbReference type="Proteomes" id="UP000070412">
    <property type="component" value="Unassembled WGS sequence"/>
</dbReference>
<feature type="region of interest" description="Disordered" evidence="4">
    <location>
        <begin position="596"/>
        <end position="620"/>
    </location>
</feature>
<dbReference type="PANTHER" id="PTHR16308">
    <property type="entry name" value="UBIQUITIN ASSOCIATED PROTEIN 2-LIKE/LINGERER"/>
    <property type="match status" value="1"/>
</dbReference>
<proteinExistence type="predicted"/>
<dbReference type="GO" id="GO:0005737">
    <property type="term" value="C:cytoplasm"/>
    <property type="evidence" value="ECO:0007669"/>
    <property type="project" value="UniProtKB-SubCell"/>
</dbReference>
<dbReference type="Gene3D" id="1.10.8.10">
    <property type="entry name" value="DNA helicase RuvA subunit, C-terminal domain"/>
    <property type="match status" value="1"/>
</dbReference>
<evidence type="ECO:0000256" key="1">
    <source>
        <dbReference type="ARBA" id="ARBA00004496"/>
    </source>
</evidence>
<dbReference type="AlphaFoldDB" id="A0A834RA63"/>
<reference evidence="6" key="3">
    <citation type="submission" date="2022-06" db="UniProtKB">
        <authorList>
            <consortium name="EnsemblMetazoa"/>
        </authorList>
    </citation>
    <scope>IDENTIFICATION</scope>
</reference>
<comment type="subcellular location">
    <subcellularLocation>
        <location evidence="1">Cytoplasm</location>
    </subcellularLocation>
</comment>
<dbReference type="SUPFAM" id="SSF46934">
    <property type="entry name" value="UBA-like"/>
    <property type="match status" value="1"/>
</dbReference>
<reference evidence="5" key="2">
    <citation type="submission" date="2020-01" db="EMBL/GenBank/DDBJ databases">
        <authorList>
            <person name="Korhonen P.K.K."/>
            <person name="Guangxu M.G."/>
            <person name="Wang T.W."/>
            <person name="Stroehlein A.J.S."/>
            <person name="Young N.D."/>
            <person name="Ang C.-S.A."/>
            <person name="Fernando D.W.F."/>
            <person name="Lu H.L."/>
            <person name="Taylor S.T."/>
            <person name="Ehtesham M.E.M."/>
            <person name="Najaraj S.H.N."/>
            <person name="Harsha G.H.G."/>
            <person name="Madugundu A.M."/>
            <person name="Renuse S.R."/>
            <person name="Holt D.H."/>
            <person name="Pandey A.P."/>
            <person name="Papenfuss A.P."/>
            <person name="Gasser R.B.G."/>
            <person name="Fischer K.F."/>
        </authorList>
    </citation>
    <scope>NUCLEOTIDE SEQUENCE</scope>
    <source>
        <strain evidence="5">SSS_KF_BRIS2020</strain>
    </source>
</reference>
<evidence type="ECO:0000256" key="3">
    <source>
        <dbReference type="ARBA" id="ARBA00022553"/>
    </source>
</evidence>
<dbReference type="PANTHER" id="PTHR16308:SF13">
    <property type="entry name" value="PROTEIN LINGERER"/>
    <property type="match status" value="1"/>
</dbReference>
<dbReference type="Pfam" id="PF12478">
    <property type="entry name" value="UBAP2-Lig"/>
    <property type="match status" value="1"/>
</dbReference>
<evidence type="ECO:0000256" key="4">
    <source>
        <dbReference type="SAM" id="MobiDB-lite"/>
    </source>
</evidence>
<gene>
    <name evidence="5" type="ORF">SSS_5390</name>
</gene>
<feature type="region of interest" description="Disordered" evidence="4">
    <location>
        <begin position="147"/>
        <end position="273"/>
    </location>
</feature>
<evidence type="ECO:0000313" key="6">
    <source>
        <dbReference type="EnsemblMetazoa" id="KAF7492866.1"/>
    </source>
</evidence>
<feature type="compositionally biased region" description="Basic and acidic residues" evidence="4">
    <location>
        <begin position="55"/>
        <end position="77"/>
    </location>
</feature>
<feature type="compositionally biased region" description="Polar residues" evidence="4">
    <location>
        <begin position="20"/>
        <end position="46"/>
    </location>
</feature>
<dbReference type="InterPro" id="IPR009060">
    <property type="entry name" value="UBA-like_sf"/>
</dbReference>
<keyword evidence="2" id="KW-0963">Cytoplasm</keyword>
<dbReference type="GO" id="GO:0005634">
    <property type="term" value="C:nucleus"/>
    <property type="evidence" value="ECO:0007669"/>
    <property type="project" value="TreeGrafter"/>
</dbReference>
<feature type="compositionally biased region" description="Polar residues" evidence="4">
    <location>
        <begin position="181"/>
        <end position="191"/>
    </location>
</feature>
<dbReference type="InterPro" id="IPR051833">
    <property type="entry name" value="TC-DDR_regulator"/>
</dbReference>
<feature type="compositionally biased region" description="Polar residues" evidence="4">
    <location>
        <begin position="159"/>
        <end position="172"/>
    </location>
</feature>
<feature type="compositionally biased region" description="Gly residues" evidence="4">
    <location>
        <begin position="250"/>
        <end position="265"/>
    </location>
</feature>
<dbReference type="CDD" id="cd14277">
    <property type="entry name" value="UBA_UBP2_like"/>
    <property type="match status" value="1"/>
</dbReference>
<evidence type="ECO:0000313" key="7">
    <source>
        <dbReference type="Proteomes" id="UP000070412"/>
    </source>
</evidence>
<feature type="compositionally biased region" description="Low complexity" evidence="4">
    <location>
        <begin position="200"/>
        <end position="211"/>
    </location>
</feature>
<sequence length="1075" mass="116919">MTTLVANSSGRKSTKDKKFQNSNKNALNHQSKMPINQQQNNAEKNTNSSSNRNSSRVDSEHHVKVNDDVGKSDDFIKNDKYKATAEQMRIASLMSDKKDDDLKPKIEKIVELTGASREDAAVALYDCDNDMPKAIEMILDGESFDSEWQSTGRKKKTKAFTSQKSEALTNGGTKPLEKTSKSTAGKNINQNRSKDSTQRNNNFNNTTNATAKNKKKEFKPYDSKHDGIPGKNENNEADVFASSANENQKKGGGLAGNKRGGGSSRGRGLRGKGIARGSRTFMNRGMQNNDNNDGFPNSIETWSNNAIDSVKTNDDLNTMTVGNWSDVAANEDWSEEDWTTAPMETKVFTPSTKVIAEKNELKESPMKTLNQNSNESQVYVSATAHANNKTNEEKSNQSQAINSMISNINKRNVPTPTPGQALLQQIQQSNSQQQPNSNIQQYTLSQYSKQATESIKSLVGMTSTAMLSQEHPIDNSSKAQQPNNQNRIKVQNSPAKITDSAVEMPSSDSISNLTLHFGSLDFGSNNFAMNSNDSSLFDQVGRSTVVKKPENKSMPLLSTNPQASDQTNYRGSQANQQPGKSILPGQVLQHSLNNSILNNDHRNDKALNSNSYSAPKPSVERKNDYISSMSYKSSSSMYPTVGVENVYSVYQQQQQQQPSNMATNLGYYSTNTNLPFGNANLNVNQALIANSAAYNASYNNSVSTSNNTVNSNQKVIRDIDGNLNSNSVSSQQINNNTNVSNKAYEQSSIPNIPGGNNGTGVSLSLMSNSTSTTNAIKNTLSSTGKGMHNVHPAAGVNNSVQPAQVLTSPYLMGNAGLPIHYYPYDLQYSTAARDHSYSPYATADVKYNRNSESDILPVSSQTASAVQTATQAHNPYVNYPPGYGYFLLGQSIYGTTQPALYPVAQATQNTAAANSTAFAKPNANAYGSHSFNTGYDLMGTASAAAVPQTQDYVNKSYQQHKQITGNAANDLTNNPSNIYSKTHPQLKNYDNKGFQTQTPQMNLTNSAQSAAAAAANLSSAYNNAYMLPHQQTLHPFANAEPNQQVSAAANQRNLSQGHKNINSNTGVAYAKINWN</sequence>
<feature type="region of interest" description="Disordered" evidence="4">
    <location>
        <begin position="546"/>
        <end position="581"/>
    </location>
</feature>